<evidence type="ECO:0000256" key="9">
    <source>
        <dbReference type="ARBA" id="ARBA00023160"/>
    </source>
</evidence>
<keyword evidence="8 10" id="KW-0472">Membrane</keyword>
<comment type="caution">
    <text evidence="10">Lacks conserved residue(s) required for the propagation of feature annotation.</text>
</comment>
<dbReference type="GO" id="GO:0009922">
    <property type="term" value="F:fatty acid elongase activity"/>
    <property type="evidence" value="ECO:0007669"/>
    <property type="project" value="UniProtKB-EC"/>
</dbReference>
<dbReference type="GO" id="GO:0030148">
    <property type="term" value="P:sphingolipid biosynthetic process"/>
    <property type="evidence" value="ECO:0007669"/>
    <property type="project" value="TreeGrafter"/>
</dbReference>
<dbReference type="EC" id="2.3.1.199" evidence="10"/>
<evidence type="ECO:0000256" key="6">
    <source>
        <dbReference type="ARBA" id="ARBA00022989"/>
    </source>
</evidence>
<reference evidence="11 12" key="1">
    <citation type="submission" date="2015-12" db="EMBL/GenBank/DDBJ databases">
        <title>The genome of Folsomia candida.</title>
        <authorList>
            <person name="Faddeeva A."/>
            <person name="Derks M.F."/>
            <person name="Anvar Y."/>
            <person name="Smit S."/>
            <person name="Van Straalen N."/>
            <person name="Roelofs D."/>
        </authorList>
    </citation>
    <scope>NUCLEOTIDE SEQUENCE [LARGE SCALE GENOMIC DNA]</scope>
    <source>
        <strain evidence="11 12">VU population</strain>
        <tissue evidence="11">Whole body</tissue>
    </source>
</reference>
<evidence type="ECO:0000313" key="12">
    <source>
        <dbReference type="Proteomes" id="UP000198287"/>
    </source>
</evidence>
<evidence type="ECO:0000313" key="11">
    <source>
        <dbReference type="EMBL" id="OXA47231.1"/>
    </source>
</evidence>
<keyword evidence="6 10" id="KW-1133">Transmembrane helix</keyword>
<dbReference type="OrthoDB" id="434092at2759"/>
<evidence type="ECO:0000256" key="5">
    <source>
        <dbReference type="ARBA" id="ARBA00022832"/>
    </source>
</evidence>
<evidence type="ECO:0000256" key="4">
    <source>
        <dbReference type="ARBA" id="ARBA00022692"/>
    </source>
</evidence>
<evidence type="ECO:0000256" key="1">
    <source>
        <dbReference type="ARBA" id="ARBA00004141"/>
    </source>
</evidence>
<sequence length="235" mass="27545">WFFPDFETSYVEWNYTKNPTIEPFSFERDYFDLASCRKFWWKNSRLVIQIAILYILTVHGLAWWMKNRKPFDLKKGLFAWNVALAVFSAFGWIRIFSELWDVLSSQNGFHRSVCVRDMFNVSTGFWSVVVPMSKLAEFVDTIFIVLRKRPLTFLHVYHHSVTFVISVSTTVQGEPIIRYYGSLNLMVHTLMYTYFALSAIDYKPSRKFAMCLTTVQILQFVVMLGAHGYAIGVKC</sequence>
<keyword evidence="4 10" id="KW-0812">Transmembrane</keyword>
<evidence type="ECO:0000256" key="10">
    <source>
        <dbReference type="RuleBase" id="RU361115"/>
    </source>
</evidence>
<keyword evidence="9 10" id="KW-0275">Fatty acid biosynthesis</keyword>
<dbReference type="GO" id="GO:0034625">
    <property type="term" value="P:fatty acid elongation, monounsaturated fatty acid"/>
    <property type="evidence" value="ECO:0007669"/>
    <property type="project" value="TreeGrafter"/>
</dbReference>
<evidence type="ECO:0000256" key="2">
    <source>
        <dbReference type="ARBA" id="ARBA00022516"/>
    </source>
</evidence>
<keyword evidence="7 10" id="KW-0443">Lipid metabolism</keyword>
<dbReference type="InterPro" id="IPR002076">
    <property type="entry name" value="ELO_fam"/>
</dbReference>
<name>A0A226DRA9_FOLCA</name>
<dbReference type="OMA" id="YTHITQL"/>
<keyword evidence="3 10" id="KW-0808">Transferase</keyword>
<feature type="non-terminal residue" evidence="11">
    <location>
        <position position="1"/>
    </location>
</feature>
<protein>
    <recommendedName>
        <fullName evidence="10">Elongation of very long chain fatty acids protein</fullName>
        <ecNumber evidence="10">2.3.1.199</ecNumber>
    </recommendedName>
    <alternativeName>
        <fullName evidence="10">Very-long-chain 3-oxoacyl-CoA synthase</fullName>
    </alternativeName>
</protein>
<dbReference type="GO" id="GO:0042761">
    <property type="term" value="P:very long-chain fatty acid biosynthetic process"/>
    <property type="evidence" value="ECO:0007669"/>
    <property type="project" value="TreeGrafter"/>
</dbReference>
<dbReference type="Proteomes" id="UP000198287">
    <property type="component" value="Unassembled WGS sequence"/>
</dbReference>
<dbReference type="AlphaFoldDB" id="A0A226DRA9"/>
<accession>A0A226DRA9</accession>
<dbReference type="GO" id="GO:0034626">
    <property type="term" value="P:fatty acid elongation, polyunsaturated fatty acid"/>
    <property type="evidence" value="ECO:0007669"/>
    <property type="project" value="TreeGrafter"/>
</dbReference>
<feature type="transmembrane region" description="Helical" evidence="10">
    <location>
        <begin position="77"/>
        <end position="95"/>
    </location>
</feature>
<organism evidence="11 12">
    <name type="scientific">Folsomia candida</name>
    <name type="common">Springtail</name>
    <dbReference type="NCBI Taxonomy" id="158441"/>
    <lineage>
        <taxon>Eukaryota</taxon>
        <taxon>Metazoa</taxon>
        <taxon>Ecdysozoa</taxon>
        <taxon>Arthropoda</taxon>
        <taxon>Hexapoda</taxon>
        <taxon>Collembola</taxon>
        <taxon>Entomobryomorpha</taxon>
        <taxon>Isotomoidea</taxon>
        <taxon>Isotomidae</taxon>
        <taxon>Proisotominae</taxon>
        <taxon>Folsomia</taxon>
    </lineage>
</organism>
<feature type="transmembrane region" description="Helical" evidence="10">
    <location>
        <begin position="177"/>
        <end position="197"/>
    </location>
</feature>
<keyword evidence="2 10" id="KW-0444">Lipid biosynthesis</keyword>
<proteinExistence type="inferred from homology"/>
<dbReference type="PANTHER" id="PTHR11157">
    <property type="entry name" value="FATTY ACID ACYL TRANSFERASE-RELATED"/>
    <property type="match status" value="1"/>
</dbReference>
<evidence type="ECO:0000256" key="3">
    <source>
        <dbReference type="ARBA" id="ARBA00022679"/>
    </source>
</evidence>
<dbReference type="PROSITE" id="PS01188">
    <property type="entry name" value="ELO"/>
    <property type="match status" value="1"/>
</dbReference>
<evidence type="ECO:0000256" key="8">
    <source>
        <dbReference type="ARBA" id="ARBA00023136"/>
    </source>
</evidence>
<comment type="catalytic activity">
    <reaction evidence="10">
        <text>a very-long-chain acyl-CoA + malonyl-CoA + H(+) = a very-long-chain 3-oxoacyl-CoA + CO2 + CoA</text>
        <dbReference type="Rhea" id="RHEA:32727"/>
        <dbReference type="ChEBI" id="CHEBI:15378"/>
        <dbReference type="ChEBI" id="CHEBI:16526"/>
        <dbReference type="ChEBI" id="CHEBI:57287"/>
        <dbReference type="ChEBI" id="CHEBI:57384"/>
        <dbReference type="ChEBI" id="CHEBI:90725"/>
        <dbReference type="ChEBI" id="CHEBI:90736"/>
        <dbReference type="EC" id="2.3.1.199"/>
    </reaction>
</comment>
<comment type="similarity">
    <text evidence="10">Belongs to the ELO family.</text>
</comment>
<dbReference type="PANTHER" id="PTHR11157:SF17">
    <property type="entry name" value="ELONGATION OF VERY LONG CHAIN FATTY ACIDS PROTEIN 6"/>
    <property type="match status" value="1"/>
</dbReference>
<dbReference type="EMBL" id="LNIX01000013">
    <property type="protein sequence ID" value="OXA47231.1"/>
    <property type="molecule type" value="Genomic_DNA"/>
</dbReference>
<dbReference type="InterPro" id="IPR030457">
    <property type="entry name" value="ELO_CS"/>
</dbReference>
<keyword evidence="12" id="KW-1185">Reference proteome</keyword>
<evidence type="ECO:0000256" key="7">
    <source>
        <dbReference type="ARBA" id="ARBA00023098"/>
    </source>
</evidence>
<dbReference type="GO" id="GO:0005789">
    <property type="term" value="C:endoplasmic reticulum membrane"/>
    <property type="evidence" value="ECO:0007669"/>
    <property type="project" value="TreeGrafter"/>
</dbReference>
<gene>
    <name evidence="11" type="ORF">Fcan01_17702</name>
</gene>
<keyword evidence="5 10" id="KW-0276">Fatty acid metabolism</keyword>
<feature type="transmembrane region" description="Helical" evidence="10">
    <location>
        <begin position="209"/>
        <end position="231"/>
    </location>
</feature>
<feature type="transmembrane region" description="Helical" evidence="10">
    <location>
        <begin position="46"/>
        <end position="65"/>
    </location>
</feature>
<comment type="subcellular location">
    <subcellularLocation>
        <location evidence="1">Membrane</location>
        <topology evidence="1">Multi-pass membrane protein</topology>
    </subcellularLocation>
</comment>
<comment type="caution">
    <text evidence="11">The sequence shown here is derived from an EMBL/GenBank/DDBJ whole genome shotgun (WGS) entry which is preliminary data.</text>
</comment>
<dbReference type="GO" id="GO:0019367">
    <property type="term" value="P:fatty acid elongation, saturated fatty acid"/>
    <property type="evidence" value="ECO:0007669"/>
    <property type="project" value="TreeGrafter"/>
</dbReference>
<dbReference type="Pfam" id="PF01151">
    <property type="entry name" value="ELO"/>
    <property type="match status" value="1"/>
</dbReference>